<dbReference type="STRING" id="858215.Thexy_1799"/>
<reference evidence="7" key="1">
    <citation type="submission" date="2011-05" db="EMBL/GenBank/DDBJ databases">
        <title>Complete sequence of Thermoanaerobacterium xylanolyticum LX-11.</title>
        <authorList>
            <consortium name="US DOE Joint Genome Institute"/>
            <person name="Lucas S."/>
            <person name="Han J."/>
            <person name="Lapidus A."/>
            <person name="Cheng J.-F."/>
            <person name="Goodwin L."/>
            <person name="Pitluck S."/>
            <person name="Peters L."/>
            <person name="Mikhailova N."/>
            <person name="Lu M."/>
            <person name="Han C."/>
            <person name="Tapia R."/>
            <person name="Land M."/>
            <person name="Hauser L."/>
            <person name="Kyrpides N."/>
            <person name="Ivanova N."/>
            <person name="Pagani I."/>
            <person name="Hemme C."/>
            <person name="Woyke T."/>
        </authorList>
    </citation>
    <scope>NUCLEOTIDE SEQUENCE</scope>
    <source>
        <strain evidence="7">LX-11</strain>
    </source>
</reference>
<dbReference type="eggNOG" id="COG3307">
    <property type="taxonomic scope" value="Bacteria"/>
</dbReference>
<dbReference type="PANTHER" id="PTHR37422">
    <property type="entry name" value="TEICHURONIC ACID BIOSYNTHESIS PROTEIN TUAE"/>
    <property type="match status" value="1"/>
</dbReference>
<evidence type="ECO:0000259" key="6">
    <source>
        <dbReference type="Pfam" id="PF04932"/>
    </source>
</evidence>
<evidence type="ECO:0000313" key="7">
    <source>
        <dbReference type="EMBL" id="AEF17820.1"/>
    </source>
</evidence>
<gene>
    <name evidence="7" type="ordered locus">Thexy_1799</name>
</gene>
<evidence type="ECO:0000313" key="8">
    <source>
        <dbReference type="Proteomes" id="UP000007239"/>
    </source>
</evidence>
<feature type="domain" description="O-antigen ligase-related" evidence="6">
    <location>
        <begin position="211"/>
        <end position="351"/>
    </location>
</feature>
<dbReference type="Proteomes" id="UP000007239">
    <property type="component" value="Chromosome"/>
</dbReference>
<sequence length="427" mass="49809">MNTLLTINKQRKRISISILMILTIIVYILFAFKRIKFSFASKIDDIPLNNEVWLFPIILIFKYLIIKKERLFDKNLIILYCGLIIDILIGGFNMDSPAQYIYAILQLMVPMFFIFSITKNDLLYIDLFIKLSIMFCLVYSLLAIVTSRNYGLFLEILGDRIKYQYLSQYRASLMLGSSITVSYYLNMMLPLCFYFYYTTTENKWKILSFITIILNFIATLVLLSRLSFFISIFVMVYYLLFSRSNNLTRLKRIEIIILAIGVGIYSSKIFNLSRLFIGFNDESTLERLKAINLGIYLFIQYPILGTGLGRYFTRVYSNRNILVDGIQGLVDPHNTYVMVLSEMGIIGFIILTMIFISIISKFKYIEDTILRKTAYMTVIVYILGAFGGSQLLNEISYSTLLWIYFSLFRAVSIRDYSYKKSNSKLKQ</sequence>
<organism evidence="7 8">
    <name type="scientific">Thermoanaerobacterium xylanolyticum (strain ATCC 49914 / DSM 7097 / LX-11)</name>
    <dbReference type="NCBI Taxonomy" id="858215"/>
    <lineage>
        <taxon>Bacteria</taxon>
        <taxon>Bacillati</taxon>
        <taxon>Bacillota</taxon>
        <taxon>Clostridia</taxon>
        <taxon>Thermoanaerobacterales</taxon>
        <taxon>Thermoanaerobacteraceae</taxon>
        <taxon>Thermoanaerobacterium</taxon>
    </lineage>
</organism>
<feature type="transmembrane region" description="Helical" evidence="5">
    <location>
        <begin position="173"/>
        <end position="197"/>
    </location>
</feature>
<dbReference type="AlphaFoldDB" id="F6BIT5"/>
<evidence type="ECO:0000256" key="5">
    <source>
        <dbReference type="SAM" id="Phobius"/>
    </source>
</evidence>
<dbReference type="HOGENOM" id="CLU_642403_0_0_9"/>
<proteinExistence type="predicted"/>
<dbReference type="KEGG" id="txy:Thexy_1799"/>
<evidence type="ECO:0000256" key="3">
    <source>
        <dbReference type="ARBA" id="ARBA00022989"/>
    </source>
</evidence>
<evidence type="ECO:0000256" key="1">
    <source>
        <dbReference type="ARBA" id="ARBA00004141"/>
    </source>
</evidence>
<feature type="transmembrane region" description="Helical" evidence="5">
    <location>
        <begin position="124"/>
        <end position="145"/>
    </location>
</feature>
<accession>F6BIT5</accession>
<feature type="transmembrane region" description="Helical" evidence="5">
    <location>
        <begin position="77"/>
        <end position="94"/>
    </location>
</feature>
<dbReference type="Pfam" id="PF04932">
    <property type="entry name" value="Wzy_C"/>
    <property type="match status" value="1"/>
</dbReference>
<keyword evidence="3 5" id="KW-1133">Transmembrane helix</keyword>
<dbReference type="GO" id="GO:0016020">
    <property type="term" value="C:membrane"/>
    <property type="evidence" value="ECO:0007669"/>
    <property type="project" value="UniProtKB-SubCell"/>
</dbReference>
<evidence type="ECO:0000256" key="4">
    <source>
        <dbReference type="ARBA" id="ARBA00023136"/>
    </source>
</evidence>
<feature type="transmembrane region" description="Helical" evidence="5">
    <location>
        <begin position="253"/>
        <end position="272"/>
    </location>
</feature>
<dbReference type="EMBL" id="CP002739">
    <property type="protein sequence ID" value="AEF17820.1"/>
    <property type="molecule type" value="Genomic_DNA"/>
</dbReference>
<dbReference type="InterPro" id="IPR007016">
    <property type="entry name" value="O-antigen_ligase-rel_domated"/>
</dbReference>
<dbReference type="RefSeq" id="WP_013788554.1">
    <property type="nucleotide sequence ID" value="NC_015555.1"/>
</dbReference>
<protein>
    <submittedName>
        <fullName evidence="7">O-antigen polymerase</fullName>
    </submittedName>
</protein>
<feature type="transmembrane region" description="Helical" evidence="5">
    <location>
        <begin position="14"/>
        <end position="35"/>
    </location>
</feature>
<feature type="transmembrane region" description="Helical" evidence="5">
    <location>
        <begin position="47"/>
        <end position="65"/>
    </location>
</feature>
<feature type="transmembrane region" description="Helical" evidence="5">
    <location>
        <begin position="374"/>
        <end position="393"/>
    </location>
</feature>
<evidence type="ECO:0000256" key="2">
    <source>
        <dbReference type="ARBA" id="ARBA00022692"/>
    </source>
</evidence>
<feature type="transmembrane region" description="Helical" evidence="5">
    <location>
        <begin position="293"/>
        <end position="312"/>
    </location>
</feature>
<feature type="transmembrane region" description="Helical" evidence="5">
    <location>
        <begin position="100"/>
        <end position="117"/>
    </location>
</feature>
<feature type="transmembrane region" description="Helical" evidence="5">
    <location>
        <begin position="399"/>
        <end position="417"/>
    </location>
</feature>
<dbReference type="PANTHER" id="PTHR37422:SF13">
    <property type="entry name" value="LIPOPOLYSACCHARIDE BIOSYNTHESIS PROTEIN PA4999-RELATED"/>
    <property type="match status" value="1"/>
</dbReference>
<keyword evidence="4 5" id="KW-0472">Membrane</keyword>
<name>F6BIT5_THEXL</name>
<keyword evidence="8" id="KW-1185">Reference proteome</keyword>
<feature type="transmembrane region" description="Helical" evidence="5">
    <location>
        <begin position="343"/>
        <end position="362"/>
    </location>
</feature>
<feature type="transmembrane region" description="Helical" evidence="5">
    <location>
        <begin position="209"/>
        <end position="241"/>
    </location>
</feature>
<dbReference type="InterPro" id="IPR051533">
    <property type="entry name" value="WaaL-like"/>
</dbReference>
<keyword evidence="2 5" id="KW-0812">Transmembrane</keyword>
<comment type="subcellular location">
    <subcellularLocation>
        <location evidence="1">Membrane</location>
        <topology evidence="1">Multi-pass membrane protein</topology>
    </subcellularLocation>
</comment>